<reference evidence="2 3" key="1">
    <citation type="submission" date="2018-01" db="EMBL/GenBank/DDBJ databases">
        <title>Genomic Encyclopedia of Type Strains, Phase I: the one thousand microbial genomes (KMG-I) project.</title>
        <authorList>
            <person name="Goeker M."/>
        </authorList>
    </citation>
    <scope>NUCLEOTIDE SEQUENCE [LARGE SCALE GENOMIC DNA]</scope>
    <source>
        <strain evidence="2 3">DSM 17960</strain>
    </source>
</reference>
<keyword evidence="3" id="KW-1185">Reference proteome</keyword>
<dbReference type="SUPFAM" id="SSF53756">
    <property type="entry name" value="UDP-Glycosyltransferase/glycogen phosphorylase"/>
    <property type="match status" value="1"/>
</dbReference>
<organism evidence="2 3">
    <name type="scientific">Flavobacterium croceum DSM 17960</name>
    <dbReference type="NCBI Taxonomy" id="1121886"/>
    <lineage>
        <taxon>Bacteria</taxon>
        <taxon>Pseudomonadati</taxon>
        <taxon>Bacteroidota</taxon>
        <taxon>Flavobacteriia</taxon>
        <taxon>Flavobacteriales</taxon>
        <taxon>Flavobacteriaceae</taxon>
        <taxon>Flavobacterium</taxon>
    </lineage>
</organism>
<proteinExistence type="predicted"/>
<evidence type="ECO:0000259" key="1">
    <source>
        <dbReference type="Pfam" id="PF00534"/>
    </source>
</evidence>
<dbReference type="InterPro" id="IPR001296">
    <property type="entry name" value="Glyco_trans_1"/>
</dbReference>
<dbReference type="Gene3D" id="3.40.50.2000">
    <property type="entry name" value="Glycogen Phosphorylase B"/>
    <property type="match status" value="2"/>
</dbReference>
<gene>
    <name evidence="2" type="ORF">Q361_11457</name>
</gene>
<sequence>MQLHSNKSRHIAIVSDHLAGGGAERFSAMLSLFLEKNNQSVTHILVLDEIEYAYSGAVVNLGKIKSHNAGFWNRIKRFLVLYKTFKANKFDCIIDTRVRSKSWQEWFITKMIFNTPYFVVVHSYNTELYFTQNNFLAKRIFTHATKIIGVSKAITNKIEQRYKYPSKYISIAIDLSVIDALKDEALDIHFSYILAVGSMHTDVKQYDVLLKMYSQSSLMAQNIHLILLGEGKLMSKYIKLASDLDIENYVHFLGRKSNPYHYFKNALFTVLTSKFEGFPTVLLESLACNTPVVAFNCMSGPDEIISNRENGLIIEPKNQEAFIDALNTFYANKDLYLHCKNNARASVLQYNIEEIGNKWLQLLHEHGL</sequence>
<dbReference type="AlphaFoldDB" id="A0A2S4N5W9"/>
<evidence type="ECO:0000313" key="2">
    <source>
        <dbReference type="EMBL" id="POS01111.1"/>
    </source>
</evidence>
<evidence type="ECO:0000313" key="3">
    <source>
        <dbReference type="Proteomes" id="UP000237056"/>
    </source>
</evidence>
<dbReference type="RefSeq" id="WP_146047007.1">
    <property type="nucleotide sequence ID" value="NZ_PQNY01000014.1"/>
</dbReference>
<feature type="domain" description="Glycosyl transferase family 1" evidence="1">
    <location>
        <begin position="192"/>
        <end position="345"/>
    </location>
</feature>
<keyword evidence="2" id="KW-0808">Transferase</keyword>
<dbReference type="GO" id="GO:0016757">
    <property type="term" value="F:glycosyltransferase activity"/>
    <property type="evidence" value="ECO:0007669"/>
    <property type="project" value="InterPro"/>
</dbReference>
<dbReference type="CDD" id="cd03811">
    <property type="entry name" value="GT4_GT28_WabH-like"/>
    <property type="match status" value="1"/>
</dbReference>
<dbReference type="PANTHER" id="PTHR12526">
    <property type="entry name" value="GLYCOSYLTRANSFERASE"/>
    <property type="match status" value="1"/>
</dbReference>
<accession>A0A2S4N5W9</accession>
<name>A0A2S4N5W9_9FLAO</name>
<protein>
    <submittedName>
        <fullName evidence="2">N-acetylgalactosamine-N, N'-diacetylbacillosaminyl-diphospho-undecaprenol 4-alpha-N-acetylgalactosaminyltransferase</fullName>
    </submittedName>
</protein>
<dbReference type="Pfam" id="PF00534">
    <property type="entry name" value="Glycos_transf_1"/>
    <property type="match status" value="1"/>
</dbReference>
<dbReference type="OrthoDB" id="798298at2"/>
<dbReference type="EMBL" id="PQNY01000014">
    <property type="protein sequence ID" value="POS01111.1"/>
    <property type="molecule type" value="Genomic_DNA"/>
</dbReference>
<comment type="caution">
    <text evidence="2">The sequence shown here is derived from an EMBL/GenBank/DDBJ whole genome shotgun (WGS) entry which is preliminary data.</text>
</comment>
<dbReference type="Proteomes" id="UP000237056">
    <property type="component" value="Unassembled WGS sequence"/>
</dbReference>